<evidence type="ECO:0000313" key="2">
    <source>
        <dbReference type="EMBL" id="QNT95086.1"/>
    </source>
</evidence>
<dbReference type="KEGG" id="sgf:HEP81_04817"/>
<dbReference type="Proteomes" id="UP000516422">
    <property type="component" value="Chromosome"/>
</dbReference>
<dbReference type="GeneID" id="91464366"/>
<gene>
    <name evidence="2" type="ORF">HEP81_04817</name>
</gene>
<dbReference type="AlphaFoldDB" id="A0A7H1Q456"/>
<evidence type="ECO:0000313" key="3">
    <source>
        <dbReference type="Proteomes" id="UP000516422"/>
    </source>
</evidence>
<name>A0A7H1Q456_9ACTN</name>
<dbReference type="EMBL" id="CP051006">
    <property type="protein sequence ID" value="QNT95086.1"/>
    <property type="molecule type" value="Genomic_DNA"/>
</dbReference>
<dbReference type="RefSeq" id="WP_167739872.1">
    <property type="nucleotide sequence ID" value="NZ_CP051006.1"/>
</dbReference>
<evidence type="ECO:0000256" key="1">
    <source>
        <dbReference type="SAM" id="MobiDB-lite"/>
    </source>
</evidence>
<proteinExistence type="predicted"/>
<organism evidence="2 3">
    <name type="scientific">Streptomyces griseofuscus</name>
    <dbReference type="NCBI Taxonomy" id="146922"/>
    <lineage>
        <taxon>Bacteria</taxon>
        <taxon>Bacillati</taxon>
        <taxon>Actinomycetota</taxon>
        <taxon>Actinomycetes</taxon>
        <taxon>Kitasatosporales</taxon>
        <taxon>Streptomycetaceae</taxon>
        <taxon>Streptomyces</taxon>
    </lineage>
</organism>
<protein>
    <submittedName>
        <fullName evidence="2">Uncharacterized protein</fullName>
    </submittedName>
</protein>
<accession>A0A7H1Q456</accession>
<feature type="region of interest" description="Disordered" evidence="1">
    <location>
        <begin position="1"/>
        <end position="37"/>
    </location>
</feature>
<reference evidence="2 3" key="1">
    <citation type="submission" date="2020-04" db="EMBL/GenBank/DDBJ databases">
        <title>Characterization and engineering of Streptomyces griseofuscus DSM40191 as a potential heterologous host for expression of BGCs.</title>
        <authorList>
            <person name="Gren T."/>
            <person name="Whitford C.M."/>
            <person name="Mohite O.S."/>
            <person name="Joergensen T.S."/>
            <person name="Nielsen J.B."/>
            <person name="Lee S.Y."/>
            <person name="Weber T."/>
        </authorList>
    </citation>
    <scope>NUCLEOTIDE SEQUENCE [LARGE SCALE GENOMIC DNA]</scope>
    <source>
        <strain evidence="2 3">DSM 40191</strain>
    </source>
</reference>
<sequence>MASRRKTTVRKTTPEPCPDCRGGQTSESFQVGGRRKRVSDDRQEALCLTCLGTGQSPV</sequence>